<dbReference type="GO" id="GO:0006171">
    <property type="term" value="P:cAMP biosynthetic process"/>
    <property type="evidence" value="ECO:0007669"/>
    <property type="project" value="TreeGrafter"/>
</dbReference>
<comment type="caution">
    <text evidence="9">The sequence shown here is derived from an EMBL/GenBank/DDBJ whole genome shotgun (WGS) entry which is preliminary data.</text>
</comment>
<dbReference type="CDD" id="cd07302">
    <property type="entry name" value="CHD"/>
    <property type="match status" value="1"/>
</dbReference>
<evidence type="ECO:0000313" key="10">
    <source>
        <dbReference type="Proteomes" id="UP000177050"/>
    </source>
</evidence>
<evidence type="ECO:0000256" key="7">
    <source>
        <dbReference type="SAM" id="Phobius"/>
    </source>
</evidence>
<dbReference type="Gene3D" id="3.30.70.1230">
    <property type="entry name" value="Nucleotide cyclase"/>
    <property type="match status" value="1"/>
</dbReference>
<dbReference type="GO" id="GO:0035556">
    <property type="term" value="P:intracellular signal transduction"/>
    <property type="evidence" value="ECO:0007669"/>
    <property type="project" value="InterPro"/>
</dbReference>
<dbReference type="EMBL" id="MGBR01000001">
    <property type="protein sequence ID" value="OGK74236.1"/>
    <property type="molecule type" value="Genomic_DNA"/>
</dbReference>
<comment type="similarity">
    <text evidence="2">Belongs to the adenylyl cyclase class-3 family.</text>
</comment>
<dbReference type="InterPro" id="IPR001054">
    <property type="entry name" value="A/G_cyclase"/>
</dbReference>
<dbReference type="PANTHER" id="PTHR43081">
    <property type="entry name" value="ADENYLATE CYCLASE, TERMINAL-DIFFERENTIATION SPECIFIC-RELATED"/>
    <property type="match status" value="1"/>
</dbReference>
<dbReference type="PANTHER" id="PTHR43081:SF1">
    <property type="entry name" value="ADENYLATE CYCLASE, TERMINAL-DIFFERENTIATION SPECIFIC"/>
    <property type="match status" value="1"/>
</dbReference>
<proteinExistence type="inferred from homology"/>
<dbReference type="FunFam" id="3.30.70.1230:FF:000016">
    <property type="entry name" value="Adenylate/guanylate cyclase domain-containing protein"/>
    <property type="match status" value="1"/>
</dbReference>
<evidence type="ECO:0000256" key="3">
    <source>
        <dbReference type="ARBA" id="ARBA00022475"/>
    </source>
</evidence>
<evidence type="ECO:0000259" key="8">
    <source>
        <dbReference type="PROSITE" id="PS50125"/>
    </source>
</evidence>
<feature type="domain" description="Guanylate cyclase" evidence="8">
    <location>
        <begin position="392"/>
        <end position="516"/>
    </location>
</feature>
<keyword evidence="5 7" id="KW-1133">Transmembrane helix</keyword>
<protein>
    <recommendedName>
        <fullName evidence="8">Guanylate cyclase domain-containing protein</fullName>
    </recommendedName>
</protein>
<accession>A0A1F7L2E8</accession>
<dbReference type="InterPro" id="IPR029787">
    <property type="entry name" value="Nucleotide_cyclase"/>
</dbReference>
<feature type="transmembrane region" description="Helical" evidence="7">
    <location>
        <begin position="328"/>
        <end position="347"/>
    </location>
</feature>
<dbReference type="SMART" id="SM00044">
    <property type="entry name" value="CYCc"/>
    <property type="match status" value="1"/>
</dbReference>
<evidence type="ECO:0000256" key="6">
    <source>
        <dbReference type="ARBA" id="ARBA00023136"/>
    </source>
</evidence>
<dbReference type="InterPro" id="IPR050697">
    <property type="entry name" value="Adenylyl/Guanylyl_Cyclase_3/4"/>
</dbReference>
<name>A0A1F7L2E8_9BACT</name>
<evidence type="ECO:0000256" key="4">
    <source>
        <dbReference type="ARBA" id="ARBA00022692"/>
    </source>
</evidence>
<dbReference type="SUPFAM" id="SSF55073">
    <property type="entry name" value="Nucleotide cyclase"/>
    <property type="match status" value="1"/>
</dbReference>
<dbReference type="AlphaFoldDB" id="A0A1F7L2E8"/>
<evidence type="ECO:0000256" key="2">
    <source>
        <dbReference type="ARBA" id="ARBA00005381"/>
    </source>
</evidence>
<reference evidence="9 10" key="1">
    <citation type="journal article" date="2016" name="Nat. Commun.">
        <title>Thousands of microbial genomes shed light on interconnected biogeochemical processes in an aquifer system.</title>
        <authorList>
            <person name="Anantharaman K."/>
            <person name="Brown C.T."/>
            <person name="Hug L.A."/>
            <person name="Sharon I."/>
            <person name="Castelle C.J."/>
            <person name="Probst A.J."/>
            <person name="Thomas B.C."/>
            <person name="Singh A."/>
            <person name="Wilkins M.J."/>
            <person name="Karaoz U."/>
            <person name="Brodie E.L."/>
            <person name="Williams K.H."/>
            <person name="Hubbard S.S."/>
            <person name="Banfield J.F."/>
        </authorList>
    </citation>
    <scope>NUCLEOTIDE SEQUENCE [LARGE SCALE GENOMIC DNA]</scope>
</reference>
<dbReference type="Proteomes" id="UP000177050">
    <property type="component" value="Unassembled WGS sequence"/>
</dbReference>
<organism evidence="9 10">
    <name type="scientific">Candidatus Roizmanbacteria bacterium RIFOXYD1_FULL_38_12</name>
    <dbReference type="NCBI Taxonomy" id="1802093"/>
    <lineage>
        <taxon>Bacteria</taxon>
        <taxon>Candidatus Roizmaniibacteriota</taxon>
    </lineage>
</organism>
<dbReference type="InterPro" id="IPR007890">
    <property type="entry name" value="CHASE2"/>
</dbReference>
<dbReference type="PROSITE" id="PS50125">
    <property type="entry name" value="GUANYLATE_CYCLASE_2"/>
    <property type="match status" value="1"/>
</dbReference>
<gene>
    <name evidence="9" type="ORF">A3K52_05730</name>
</gene>
<comment type="subcellular location">
    <subcellularLocation>
        <location evidence="1">Cell envelope</location>
    </subcellularLocation>
</comment>
<keyword evidence="4 7" id="KW-0812">Transmembrane</keyword>
<feature type="transmembrane region" description="Helical" evidence="7">
    <location>
        <begin position="12"/>
        <end position="32"/>
    </location>
</feature>
<dbReference type="GO" id="GO:0004016">
    <property type="term" value="F:adenylate cyclase activity"/>
    <property type="evidence" value="ECO:0007669"/>
    <property type="project" value="UniProtKB-ARBA"/>
</dbReference>
<dbReference type="Pfam" id="PF05226">
    <property type="entry name" value="CHASE2"/>
    <property type="match status" value="1"/>
</dbReference>
<keyword evidence="3" id="KW-1003">Cell membrane</keyword>
<keyword evidence="6 7" id="KW-0472">Membrane</keyword>
<feature type="transmembrane region" description="Helical" evidence="7">
    <location>
        <begin position="276"/>
        <end position="295"/>
    </location>
</feature>
<dbReference type="SMART" id="SM01080">
    <property type="entry name" value="CHASE2"/>
    <property type="match status" value="1"/>
</dbReference>
<evidence type="ECO:0000256" key="5">
    <source>
        <dbReference type="ARBA" id="ARBA00022989"/>
    </source>
</evidence>
<feature type="transmembrane region" description="Helical" evidence="7">
    <location>
        <begin position="302"/>
        <end position="322"/>
    </location>
</feature>
<evidence type="ECO:0000313" key="9">
    <source>
        <dbReference type="EMBL" id="OGK74236.1"/>
    </source>
</evidence>
<sequence length="632" mass="73589">MIYKRLFSKTTFIFLGIMFLFFLIKIASFDFFSQLNTIFTDQLQGFLTPRKEIMIVEIDEKSLQQIGPWPWSRQVFAQVLANLNPEKPRIVGIDVLFLDKREEDEEVMYQLSKNNYPLTLAGKIDNETFLQPVYTSNLITSGFINLNSQSDGKIRQFQNKLNISNTCVTSFASSVFEQYLGKKLAGCINESTPLYYNYTRQAFSHISFIDVYNRQFPKDSFRNKIVLVGFTTKDLKSQIDDNFTDIFGAQTPGIKIHAQIINSLLHNRFQRDIPQIYFYIICLFISVITLAFFILSQKKLSFRFLTVGLIWLFTQIVGVMLFEFGINWFFVQFSFIWLGIIFYILVFDNLKQSKERQFLKQAFQQYISPKLLPTLLKHPEKLALGGEKRQMTVLFCDIRSFTSYSEKVPPEKLVESLNQYLELMSSLILDEQGTIDKFIGDAIMAFWNAPLFEKQHELKAVKTALKMLEALHKLHTDWQIGIGINSGEMIVGNIGGSKRFDYTVLGDNVNLASRVEGLTKKYGVNILITEAVKNKVKDPTIMYRLIDEVVVKGKNQAVKLYQPLLCTRENQILKNEYEKGFTLYQQGKFTKALQTWDRLINDPVVYIMQKRIVELQKDQNRLWDGIWRWEHK</sequence>
<evidence type="ECO:0000256" key="1">
    <source>
        <dbReference type="ARBA" id="ARBA00004196"/>
    </source>
</evidence>
<dbReference type="Pfam" id="PF00211">
    <property type="entry name" value="Guanylate_cyc"/>
    <property type="match status" value="1"/>
</dbReference>
<dbReference type="GO" id="GO:0030313">
    <property type="term" value="C:cell envelope"/>
    <property type="evidence" value="ECO:0007669"/>
    <property type="project" value="UniProtKB-SubCell"/>
</dbReference>